<dbReference type="NCBIfam" id="TIGR03083">
    <property type="entry name" value="maleylpyruvate isomerase family mycothiol-dependent enzyme"/>
    <property type="match status" value="1"/>
</dbReference>
<evidence type="ECO:0000259" key="1">
    <source>
        <dbReference type="Pfam" id="PF11716"/>
    </source>
</evidence>
<dbReference type="Proteomes" id="UP001428817">
    <property type="component" value="Unassembled WGS sequence"/>
</dbReference>
<reference evidence="3" key="1">
    <citation type="journal article" date="2019" name="Int. J. Syst. Evol. Microbiol.">
        <title>The Global Catalogue of Microorganisms (GCM) 10K type strain sequencing project: providing services to taxonomists for standard genome sequencing and annotation.</title>
        <authorList>
            <consortium name="The Broad Institute Genomics Platform"/>
            <consortium name="The Broad Institute Genome Sequencing Center for Infectious Disease"/>
            <person name="Wu L."/>
            <person name="Ma J."/>
        </authorList>
    </citation>
    <scope>NUCLEOTIDE SEQUENCE [LARGE SCALE GENOMIC DNA]</scope>
    <source>
        <strain evidence="3">JCM 18303</strain>
    </source>
</reference>
<dbReference type="SUPFAM" id="SSF55718">
    <property type="entry name" value="SCP-like"/>
    <property type="match status" value="1"/>
</dbReference>
<organism evidence="2 3">
    <name type="scientific">Pseudonocardia eucalypti</name>
    <dbReference type="NCBI Taxonomy" id="648755"/>
    <lineage>
        <taxon>Bacteria</taxon>
        <taxon>Bacillati</taxon>
        <taxon>Actinomycetota</taxon>
        <taxon>Actinomycetes</taxon>
        <taxon>Pseudonocardiales</taxon>
        <taxon>Pseudonocardiaceae</taxon>
        <taxon>Pseudonocardia</taxon>
    </lineage>
</organism>
<dbReference type="InterPro" id="IPR036527">
    <property type="entry name" value="SCP2_sterol-bd_dom_sf"/>
</dbReference>
<name>A0ABP9QL78_9PSEU</name>
<dbReference type="GO" id="GO:0016853">
    <property type="term" value="F:isomerase activity"/>
    <property type="evidence" value="ECO:0007669"/>
    <property type="project" value="UniProtKB-KW"/>
</dbReference>
<dbReference type="Pfam" id="PF11716">
    <property type="entry name" value="MDMPI_N"/>
    <property type="match status" value="1"/>
</dbReference>
<dbReference type="EMBL" id="BAABJP010000030">
    <property type="protein sequence ID" value="GAA5163677.1"/>
    <property type="molecule type" value="Genomic_DNA"/>
</dbReference>
<dbReference type="Gene3D" id="3.30.1050.20">
    <property type="match status" value="1"/>
</dbReference>
<evidence type="ECO:0000313" key="2">
    <source>
        <dbReference type="EMBL" id="GAA5163677.1"/>
    </source>
</evidence>
<dbReference type="SUPFAM" id="SSF109854">
    <property type="entry name" value="DinB/YfiT-like putative metalloenzymes"/>
    <property type="match status" value="1"/>
</dbReference>
<keyword evidence="2" id="KW-0413">Isomerase</keyword>
<dbReference type="RefSeq" id="WP_345703126.1">
    <property type="nucleotide sequence ID" value="NZ_BAABJP010000030.1"/>
</dbReference>
<gene>
    <name evidence="2" type="ORF">GCM10023321_50870</name>
</gene>
<dbReference type="InterPro" id="IPR024344">
    <property type="entry name" value="MDMPI_metal-binding"/>
</dbReference>
<sequence>MTIPAKEQTIDWARQGTALVLDALDGLDDADLKAPCALPGWTRGHLLAHLAGNAEALGRLVSWARTGVESRMYASAGQRDADIESGAAMAGPELRAWVRRSAAELAAGLDGLGGAAWDAEVITAQGRTVPATTIPWLRARETCVHLVDLAAGYDFSHLPTEFCVALVGDLATWRGAKGNGPALELAARDAPDRWRVDGAGPAHHVELPVADLAAWLTGRTERPGLPELPRWL</sequence>
<comment type="caution">
    <text evidence="2">The sequence shown here is derived from an EMBL/GenBank/DDBJ whole genome shotgun (WGS) entry which is preliminary data.</text>
</comment>
<keyword evidence="3" id="KW-1185">Reference proteome</keyword>
<dbReference type="Gene3D" id="1.20.120.450">
    <property type="entry name" value="dinb family like domain"/>
    <property type="match status" value="1"/>
</dbReference>
<protein>
    <submittedName>
        <fullName evidence="2">Maleylpyruvate isomerase family mycothiol-dependent enzyme</fullName>
    </submittedName>
</protein>
<dbReference type="InterPro" id="IPR034660">
    <property type="entry name" value="DinB/YfiT-like"/>
</dbReference>
<feature type="domain" description="Mycothiol-dependent maleylpyruvate isomerase metal-binding" evidence="1">
    <location>
        <begin position="14"/>
        <end position="150"/>
    </location>
</feature>
<proteinExistence type="predicted"/>
<dbReference type="InterPro" id="IPR017517">
    <property type="entry name" value="Maleyloyr_isom"/>
</dbReference>
<accession>A0ABP9QL78</accession>
<evidence type="ECO:0000313" key="3">
    <source>
        <dbReference type="Proteomes" id="UP001428817"/>
    </source>
</evidence>